<keyword evidence="1" id="KW-0732">Signal</keyword>
<dbReference type="InterPro" id="IPR011098">
    <property type="entry name" value="G5_dom"/>
</dbReference>
<dbReference type="SUPFAM" id="SSF54106">
    <property type="entry name" value="LysM domain"/>
    <property type="match status" value="1"/>
</dbReference>
<dbReference type="SMART" id="SM00257">
    <property type="entry name" value="LysM"/>
    <property type="match status" value="1"/>
</dbReference>
<name>A0A370GAS2_9BACI</name>
<dbReference type="Pfam" id="PF07501">
    <property type="entry name" value="G5"/>
    <property type="match status" value="1"/>
</dbReference>
<dbReference type="EMBL" id="QQAY01000011">
    <property type="protein sequence ID" value="RDI40895.1"/>
    <property type="molecule type" value="Genomic_DNA"/>
</dbReference>
<dbReference type="SUPFAM" id="SSF51261">
    <property type="entry name" value="Duplicated hybrid motif"/>
    <property type="match status" value="1"/>
</dbReference>
<gene>
    <name evidence="4" type="ORF">DFR59_11138</name>
</gene>
<dbReference type="InterPro" id="IPR011055">
    <property type="entry name" value="Dup_hybrid_motif"/>
</dbReference>
<dbReference type="PANTHER" id="PTHR21666:SF270">
    <property type="entry name" value="MUREIN HYDROLASE ACTIVATOR ENVC"/>
    <property type="match status" value="1"/>
</dbReference>
<proteinExistence type="predicted"/>
<reference evidence="4 5" key="1">
    <citation type="submission" date="2018-07" db="EMBL/GenBank/DDBJ databases">
        <title>Genomic Encyclopedia of Type Strains, Phase IV (KMG-IV): sequencing the most valuable type-strain genomes for metagenomic binning, comparative biology and taxonomic classification.</title>
        <authorList>
            <person name="Goeker M."/>
        </authorList>
    </citation>
    <scope>NUCLEOTIDE SEQUENCE [LARGE SCALE GENOMIC DNA]</scope>
    <source>
        <strain evidence="4 5">DSM 25281</strain>
    </source>
</reference>
<keyword evidence="4" id="KW-0378">Hydrolase</keyword>
<evidence type="ECO:0000256" key="1">
    <source>
        <dbReference type="ARBA" id="ARBA00022729"/>
    </source>
</evidence>
<sequence>MNWRQKLSNVSSNFPKLNINVSTNLIKKTAVAALVLSAFSFHSVSANDSKSGLNKVYHVYIKDQYMGTVTDPAVIQKVIDEKTAASSDAYSGFHVEVGKNLKYIPEQVFQTDADNDETAKKVEEQVSVLADAVAITVDGKPVVYLKDKDSADQVLKQLKLSYATQKELDALDAQKSSSTSLPRLKEDETRLVDVSLKESLNEEKGSVEPGKILEPEQAAKYLQKGTLEEKKYQVQEGDVLGAIASKHDLSTAELIKLNPGLKEDSVLKIGSDINVTAYEPLIHVIMKREVYKVEPVPYEKKVVEDSSMYKGETKVVQEGKEGKSATTYVISEQNGERVLKEVKDQKVLSEPVNYIVKKGTKVVPSRGTGHFVWPAVGGYVSSEMGYRWGKMHKGLDIARPSDRTIKAADNGVVVTAGYSDDGYGNKVVIDHKNGYQTLYAHMSSVSVHVGQTVTAGSKIGVMGETGEATGVHLHFEVRYHGKLVNPRTKL</sequence>
<dbReference type="InterPro" id="IPR036779">
    <property type="entry name" value="LysM_dom_sf"/>
</dbReference>
<dbReference type="RefSeq" id="WP_114746419.1">
    <property type="nucleotide sequence ID" value="NZ_QQAY01000011.1"/>
</dbReference>
<dbReference type="PANTHER" id="PTHR21666">
    <property type="entry name" value="PEPTIDASE-RELATED"/>
    <property type="match status" value="1"/>
</dbReference>
<accession>A0A370GAS2</accession>
<dbReference type="InterPro" id="IPR016047">
    <property type="entry name" value="M23ase_b-sheet_dom"/>
</dbReference>
<dbReference type="CDD" id="cd12797">
    <property type="entry name" value="M23_peptidase"/>
    <property type="match status" value="1"/>
</dbReference>
<dbReference type="OrthoDB" id="9805070at2"/>
<feature type="domain" description="G5" evidence="2">
    <location>
        <begin position="282"/>
        <end position="362"/>
    </location>
</feature>
<feature type="domain" description="LysM" evidence="3">
    <location>
        <begin position="230"/>
        <end position="275"/>
    </location>
</feature>
<dbReference type="InterPro" id="IPR050570">
    <property type="entry name" value="Cell_wall_metabolism_enzyme"/>
</dbReference>
<keyword evidence="5" id="KW-1185">Reference proteome</keyword>
<evidence type="ECO:0000313" key="4">
    <source>
        <dbReference type="EMBL" id="RDI40895.1"/>
    </source>
</evidence>
<dbReference type="AlphaFoldDB" id="A0A370GAS2"/>
<dbReference type="CDD" id="cd00118">
    <property type="entry name" value="LysM"/>
    <property type="match status" value="1"/>
</dbReference>
<dbReference type="Gene3D" id="2.20.230.10">
    <property type="entry name" value="Resuscitation-promoting factor rpfb"/>
    <property type="match status" value="1"/>
</dbReference>
<protein>
    <submittedName>
        <fullName evidence="4">Murein DD-endopeptidase MepM/ murein hydrolase activator NlpD</fullName>
    </submittedName>
</protein>
<dbReference type="GO" id="GO:0004222">
    <property type="term" value="F:metalloendopeptidase activity"/>
    <property type="evidence" value="ECO:0007669"/>
    <property type="project" value="TreeGrafter"/>
</dbReference>
<organism evidence="4 5">
    <name type="scientific">Falsibacillus pallidus</name>
    <dbReference type="NCBI Taxonomy" id="493781"/>
    <lineage>
        <taxon>Bacteria</taxon>
        <taxon>Bacillati</taxon>
        <taxon>Bacillota</taxon>
        <taxon>Bacilli</taxon>
        <taxon>Bacillales</taxon>
        <taxon>Bacillaceae</taxon>
        <taxon>Falsibacillus</taxon>
    </lineage>
</organism>
<evidence type="ECO:0000259" key="2">
    <source>
        <dbReference type="PROSITE" id="PS51109"/>
    </source>
</evidence>
<evidence type="ECO:0000313" key="5">
    <source>
        <dbReference type="Proteomes" id="UP000255326"/>
    </source>
</evidence>
<dbReference type="Pfam" id="PF01476">
    <property type="entry name" value="LysM"/>
    <property type="match status" value="1"/>
</dbReference>
<evidence type="ECO:0000259" key="3">
    <source>
        <dbReference type="PROSITE" id="PS51782"/>
    </source>
</evidence>
<dbReference type="Proteomes" id="UP000255326">
    <property type="component" value="Unassembled WGS sequence"/>
</dbReference>
<dbReference type="SMART" id="SM01208">
    <property type="entry name" value="G5"/>
    <property type="match status" value="1"/>
</dbReference>
<dbReference type="InterPro" id="IPR018392">
    <property type="entry name" value="LysM"/>
</dbReference>
<dbReference type="Pfam" id="PF01551">
    <property type="entry name" value="Peptidase_M23"/>
    <property type="match status" value="1"/>
</dbReference>
<dbReference type="PROSITE" id="PS51109">
    <property type="entry name" value="G5"/>
    <property type="match status" value="1"/>
</dbReference>
<dbReference type="PROSITE" id="PS51782">
    <property type="entry name" value="LYSM"/>
    <property type="match status" value="1"/>
</dbReference>
<comment type="caution">
    <text evidence="4">The sequence shown here is derived from an EMBL/GenBank/DDBJ whole genome shotgun (WGS) entry which is preliminary data.</text>
</comment>
<dbReference type="Gene3D" id="2.70.70.10">
    <property type="entry name" value="Glucose Permease (Domain IIA)"/>
    <property type="match status" value="1"/>
</dbReference>
<dbReference type="Gene3D" id="3.10.350.10">
    <property type="entry name" value="LysM domain"/>
    <property type="match status" value="1"/>
</dbReference>